<dbReference type="InterPro" id="IPR042001">
    <property type="entry name" value="Sortase_F"/>
</dbReference>
<dbReference type="InterPro" id="IPR023365">
    <property type="entry name" value="Sortase_dom-sf"/>
</dbReference>
<sequence>MKRLMYLFLLPAAAAAAAFMIVVLIQPVFSSPTETQVLSERNEAPAEPEEAEAGEFEDMDAFTVHPNQEEAPEASEEDTGPGLPETLSIPAIDVEADLEEVGILDNGQMGVPDSAEGVGWFEPGVRPGEQGNAVLAGHVDSRDGPAVFYDLHELEAGEEVFVTDDEGNEFQFEVTKTIVYDRREAPLEEIFGRSDGRHLNLITCTGTFNQEYGTHDDRLVVYTELVEDEAEQPDPPENISVSGQSFRWHAVDDENVVGYRVYRELEDGTVELAASKAAYGRKSYSSEDVGELTHYVTAVTKDGAESEPSEKK</sequence>
<feature type="region of interest" description="Disordered" evidence="2">
    <location>
        <begin position="36"/>
        <end position="55"/>
    </location>
</feature>
<comment type="caution">
    <text evidence="3">The sequence shown here is derived from an EMBL/GenBank/DDBJ whole genome shotgun (WGS) entry which is preliminary data.</text>
</comment>
<evidence type="ECO:0000256" key="1">
    <source>
        <dbReference type="ARBA" id="ARBA00022801"/>
    </source>
</evidence>
<gene>
    <name evidence="3" type="ORF">ACFO4L_07170</name>
</gene>
<evidence type="ECO:0000313" key="3">
    <source>
        <dbReference type="EMBL" id="MFC4736363.1"/>
    </source>
</evidence>
<dbReference type="Pfam" id="PF04203">
    <property type="entry name" value="Sortase"/>
    <property type="match status" value="1"/>
</dbReference>
<name>A0ABV9NSG4_9BACI</name>
<dbReference type="InterPro" id="IPR013783">
    <property type="entry name" value="Ig-like_fold"/>
</dbReference>
<dbReference type="CDD" id="cd05829">
    <property type="entry name" value="Sortase_F"/>
    <property type="match status" value="1"/>
</dbReference>
<organism evidence="3 4">
    <name type="scientific">Bacillus daqingensis</name>
    <dbReference type="NCBI Taxonomy" id="872396"/>
    <lineage>
        <taxon>Bacteria</taxon>
        <taxon>Bacillati</taxon>
        <taxon>Bacillota</taxon>
        <taxon>Bacilli</taxon>
        <taxon>Bacillales</taxon>
        <taxon>Bacillaceae</taxon>
        <taxon>Bacillus</taxon>
    </lineage>
</organism>
<keyword evidence="1" id="KW-0378">Hydrolase</keyword>
<dbReference type="RefSeq" id="WP_377909009.1">
    <property type="nucleotide sequence ID" value="NZ_JBHSGK010000005.1"/>
</dbReference>
<dbReference type="InterPro" id="IPR003961">
    <property type="entry name" value="FN3_dom"/>
</dbReference>
<reference evidence="4" key="1">
    <citation type="journal article" date="2019" name="Int. J. Syst. Evol. Microbiol.">
        <title>The Global Catalogue of Microorganisms (GCM) 10K type strain sequencing project: providing services to taxonomists for standard genome sequencing and annotation.</title>
        <authorList>
            <consortium name="The Broad Institute Genomics Platform"/>
            <consortium name="The Broad Institute Genome Sequencing Center for Infectious Disease"/>
            <person name="Wu L."/>
            <person name="Ma J."/>
        </authorList>
    </citation>
    <scope>NUCLEOTIDE SEQUENCE [LARGE SCALE GENOMIC DNA]</scope>
    <source>
        <strain evidence="4">JCM 12165</strain>
    </source>
</reference>
<evidence type="ECO:0000256" key="2">
    <source>
        <dbReference type="SAM" id="MobiDB-lite"/>
    </source>
</evidence>
<dbReference type="InterPro" id="IPR005754">
    <property type="entry name" value="Sortase"/>
</dbReference>
<dbReference type="Gene3D" id="2.40.260.10">
    <property type="entry name" value="Sortase"/>
    <property type="match status" value="1"/>
</dbReference>
<dbReference type="Gene3D" id="2.60.40.10">
    <property type="entry name" value="Immunoglobulins"/>
    <property type="match status" value="1"/>
</dbReference>
<dbReference type="CDD" id="cd00063">
    <property type="entry name" value="FN3"/>
    <property type="match status" value="1"/>
</dbReference>
<protein>
    <submittedName>
        <fullName evidence="3">Sortase domain-bontaining protein</fullName>
    </submittedName>
</protein>
<accession>A0ABV9NSG4</accession>
<proteinExistence type="predicted"/>
<keyword evidence="4" id="KW-1185">Reference proteome</keyword>
<dbReference type="Proteomes" id="UP001595896">
    <property type="component" value="Unassembled WGS sequence"/>
</dbReference>
<feature type="compositionally biased region" description="Acidic residues" evidence="2">
    <location>
        <begin position="46"/>
        <end position="55"/>
    </location>
</feature>
<dbReference type="EMBL" id="JBHSGK010000005">
    <property type="protein sequence ID" value="MFC4736363.1"/>
    <property type="molecule type" value="Genomic_DNA"/>
</dbReference>
<evidence type="ECO:0000313" key="4">
    <source>
        <dbReference type="Proteomes" id="UP001595896"/>
    </source>
</evidence>
<dbReference type="SUPFAM" id="SSF63817">
    <property type="entry name" value="Sortase"/>
    <property type="match status" value="1"/>
</dbReference>